<dbReference type="InterPro" id="IPR039133">
    <property type="entry name" value="RNF25"/>
</dbReference>
<dbReference type="CDD" id="cd23818">
    <property type="entry name" value="RWD_RNF25"/>
    <property type="match status" value="1"/>
</dbReference>
<name>A0A0L0D2U5_THETB</name>
<dbReference type="InterPro" id="IPR001841">
    <property type="entry name" value="Znf_RING"/>
</dbReference>
<gene>
    <name evidence="4" type="ORF">AMSG_03074</name>
</gene>
<evidence type="ECO:0000259" key="3">
    <source>
        <dbReference type="PROSITE" id="PS50908"/>
    </source>
</evidence>
<dbReference type="GO" id="GO:0016567">
    <property type="term" value="P:protein ubiquitination"/>
    <property type="evidence" value="ECO:0007669"/>
    <property type="project" value="TreeGrafter"/>
</dbReference>
<dbReference type="PROSITE" id="PS50089">
    <property type="entry name" value="ZF_RING_2"/>
    <property type="match status" value="1"/>
</dbReference>
<dbReference type="OrthoDB" id="432311at2759"/>
<dbReference type="SUPFAM" id="SSF57850">
    <property type="entry name" value="RING/U-box"/>
    <property type="match status" value="1"/>
</dbReference>
<dbReference type="AlphaFoldDB" id="A0A0L0D2U5"/>
<evidence type="ECO:0008006" key="6">
    <source>
        <dbReference type="Google" id="ProtNLM"/>
    </source>
</evidence>
<protein>
    <recommendedName>
        <fullName evidence="6">RWD domain-containing protein</fullName>
    </recommendedName>
</protein>
<evidence type="ECO:0000313" key="4">
    <source>
        <dbReference type="EMBL" id="KNC46637.1"/>
    </source>
</evidence>
<dbReference type="InterPro" id="IPR016135">
    <property type="entry name" value="UBQ-conjugating_enzyme/RWD"/>
</dbReference>
<evidence type="ECO:0000313" key="5">
    <source>
        <dbReference type="Proteomes" id="UP000054408"/>
    </source>
</evidence>
<evidence type="ECO:0000256" key="1">
    <source>
        <dbReference type="PROSITE-ProRule" id="PRU00175"/>
    </source>
</evidence>
<dbReference type="RefSeq" id="XP_013760410.1">
    <property type="nucleotide sequence ID" value="XM_013904956.1"/>
</dbReference>
<keyword evidence="1" id="KW-0862">Zinc</keyword>
<dbReference type="PANTHER" id="PTHR13198:SF4">
    <property type="entry name" value="E3 UBIQUITIN-PROTEIN LIGASE RNF25"/>
    <property type="match status" value="1"/>
</dbReference>
<accession>A0A0L0D2U5</accession>
<feature type="domain" description="RWD" evidence="3">
    <location>
        <begin position="11"/>
        <end position="124"/>
    </location>
</feature>
<keyword evidence="5" id="KW-1185">Reference proteome</keyword>
<proteinExistence type="predicted"/>
<dbReference type="STRING" id="461836.A0A0L0D2U5"/>
<dbReference type="GO" id="GO:0005634">
    <property type="term" value="C:nucleus"/>
    <property type="evidence" value="ECO:0007669"/>
    <property type="project" value="TreeGrafter"/>
</dbReference>
<keyword evidence="1" id="KW-0479">Metal-binding</keyword>
<evidence type="ECO:0000259" key="2">
    <source>
        <dbReference type="PROSITE" id="PS50089"/>
    </source>
</evidence>
<dbReference type="EMBL" id="GL349443">
    <property type="protein sequence ID" value="KNC46637.1"/>
    <property type="molecule type" value="Genomic_DNA"/>
</dbReference>
<organism evidence="4 5">
    <name type="scientific">Thecamonas trahens ATCC 50062</name>
    <dbReference type="NCBI Taxonomy" id="461836"/>
    <lineage>
        <taxon>Eukaryota</taxon>
        <taxon>Apusozoa</taxon>
        <taxon>Apusomonadida</taxon>
        <taxon>Apusomonadidae</taxon>
        <taxon>Thecamonas</taxon>
    </lineage>
</organism>
<dbReference type="SUPFAM" id="SSF54495">
    <property type="entry name" value="UBC-like"/>
    <property type="match status" value="1"/>
</dbReference>
<dbReference type="GO" id="GO:0061630">
    <property type="term" value="F:ubiquitin protein ligase activity"/>
    <property type="evidence" value="ECO:0007669"/>
    <property type="project" value="InterPro"/>
</dbReference>
<dbReference type="InterPro" id="IPR006575">
    <property type="entry name" value="RWD_dom"/>
</dbReference>
<dbReference type="SMART" id="SM00184">
    <property type="entry name" value="RING"/>
    <property type="match status" value="1"/>
</dbReference>
<dbReference type="Gene3D" id="3.30.40.10">
    <property type="entry name" value="Zinc/RING finger domain, C3HC4 (zinc finger)"/>
    <property type="match status" value="1"/>
</dbReference>
<dbReference type="GeneID" id="25562709"/>
<dbReference type="Gene3D" id="3.10.110.10">
    <property type="entry name" value="Ubiquitin Conjugating Enzyme"/>
    <property type="match status" value="1"/>
</dbReference>
<dbReference type="Pfam" id="PF05773">
    <property type="entry name" value="RWD"/>
    <property type="match status" value="1"/>
</dbReference>
<feature type="domain" description="RING-type" evidence="2">
    <location>
        <begin position="131"/>
        <end position="213"/>
    </location>
</feature>
<dbReference type="Proteomes" id="UP000054408">
    <property type="component" value="Unassembled WGS sequence"/>
</dbReference>
<keyword evidence="1" id="KW-0863">Zinc-finger</keyword>
<sequence length="315" mass="33386">MREIYGEEAADEMEAVLAIYPPSEVRVAWAASDGATARYLCTITPPSGMDARRVFVRVGLELALPHGYPEAGQAQVAFGELRGVDDSVAAALLCQLQEVVADELEGLPVVFRLVEMAKEELAEHSLPFGVCPICLCAFDDVDLEPIAPDATALGIAKAACWHTFHAACLANYAAHGPEARPFCAAMDVALFEPSSFADWLSTSAEELTCPVCRALVGADLVIEYGALVRAACSGRFDSLAVARYEWEAERGSAARTDEAQPVHADVGVVNVFGSVTTLNATSVAEAVAETAAEPANSSARRRAWPGTRATWGIGQ</sequence>
<reference evidence="4 5" key="1">
    <citation type="submission" date="2010-05" db="EMBL/GenBank/DDBJ databases">
        <title>The Genome Sequence of Thecamonas trahens ATCC 50062.</title>
        <authorList>
            <consortium name="The Broad Institute Genome Sequencing Platform"/>
            <person name="Russ C."/>
            <person name="Cuomo C."/>
            <person name="Shea T."/>
            <person name="Young S.K."/>
            <person name="Zeng Q."/>
            <person name="Koehrsen M."/>
            <person name="Haas B."/>
            <person name="Borodovsky M."/>
            <person name="Guigo R."/>
            <person name="Alvarado L."/>
            <person name="Berlin A."/>
            <person name="Bochicchio J."/>
            <person name="Borenstein D."/>
            <person name="Chapman S."/>
            <person name="Chen Z."/>
            <person name="Freedman E."/>
            <person name="Gellesch M."/>
            <person name="Goldberg J."/>
            <person name="Griggs A."/>
            <person name="Gujja S."/>
            <person name="Heilman E."/>
            <person name="Heiman D."/>
            <person name="Hepburn T."/>
            <person name="Howarth C."/>
            <person name="Jen D."/>
            <person name="Larson L."/>
            <person name="Mehta T."/>
            <person name="Park D."/>
            <person name="Pearson M."/>
            <person name="Roberts A."/>
            <person name="Saif S."/>
            <person name="Shenoy N."/>
            <person name="Sisk P."/>
            <person name="Stolte C."/>
            <person name="Sykes S."/>
            <person name="Thomson T."/>
            <person name="Walk T."/>
            <person name="White J."/>
            <person name="Yandava C."/>
            <person name="Burger G."/>
            <person name="Gray M.W."/>
            <person name="Holland P.W.H."/>
            <person name="King N."/>
            <person name="Lang F.B.F."/>
            <person name="Roger A.J."/>
            <person name="Ruiz-Trillo I."/>
            <person name="Lander E."/>
            <person name="Nusbaum C."/>
        </authorList>
    </citation>
    <scope>NUCLEOTIDE SEQUENCE [LARGE SCALE GENOMIC DNA]</scope>
    <source>
        <strain evidence="4 5">ATCC 50062</strain>
    </source>
</reference>
<dbReference type="GO" id="GO:0008270">
    <property type="term" value="F:zinc ion binding"/>
    <property type="evidence" value="ECO:0007669"/>
    <property type="project" value="UniProtKB-KW"/>
</dbReference>
<dbReference type="InterPro" id="IPR013083">
    <property type="entry name" value="Znf_RING/FYVE/PHD"/>
</dbReference>
<dbReference type="eggNOG" id="KOG4445">
    <property type="taxonomic scope" value="Eukaryota"/>
</dbReference>
<dbReference type="PANTHER" id="PTHR13198">
    <property type="entry name" value="RING FINGER PROTEIN 25"/>
    <property type="match status" value="1"/>
</dbReference>
<dbReference type="PROSITE" id="PS50908">
    <property type="entry name" value="RWD"/>
    <property type="match status" value="1"/>
</dbReference>